<keyword evidence="3" id="KW-1185">Reference proteome</keyword>
<protein>
    <recommendedName>
        <fullName evidence="4">DUF3078 domain-containing protein</fullName>
    </recommendedName>
</protein>
<evidence type="ECO:0000313" key="3">
    <source>
        <dbReference type="Proteomes" id="UP001172083"/>
    </source>
</evidence>
<reference evidence="2" key="1">
    <citation type="submission" date="2023-06" db="EMBL/GenBank/DDBJ databases">
        <title>Genomic of Agaribacillus aureum.</title>
        <authorList>
            <person name="Wang G."/>
        </authorList>
    </citation>
    <scope>NUCLEOTIDE SEQUENCE</scope>
    <source>
        <strain evidence="2">BMA12</strain>
    </source>
</reference>
<proteinExistence type="predicted"/>
<organism evidence="2 3">
    <name type="scientific">Agaribacillus aureus</name>
    <dbReference type="NCBI Taxonomy" id="3051825"/>
    <lineage>
        <taxon>Bacteria</taxon>
        <taxon>Pseudomonadati</taxon>
        <taxon>Bacteroidota</taxon>
        <taxon>Cytophagia</taxon>
        <taxon>Cytophagales</taxon>
        <taxon>Splendidivirgaceae</taxon>
        <taxon>Agaribacillus</taxon>
    </lineage>
</organism>
<sequence length="322" mass="37214">MKNLIYIFFFLLVFNTVAQDIDNSQDANVTQESGESEIGGKSKMILERITIIETFQDKLKKSEPATFSYTNPGDTSKSTYLLDLAIGFNIVKSPKSTLAINGEWHRNTQIDKEQKKDLHGMTWNLGISNTDCRWWAIDKNTSLKYSNDRIKNTEGWVFTSYFAPIFSSKFPGILRPNDVHPPEAKHPKFAKIFQYSYDVLGGFEHRETVSKIDSLDGGITSGYFRFKATIYPASALIGNILEIYYDYTYRSDWRSNTFEDTRNREIKKYGFNLKFKIKISDRNDKKIKDAELKVGWEHVNGEDPIVGLEDQEFDKISLKFKF</sequence>
<evidence type="ECO:0000256" key="1">
    <source>
        <dbReference type="SAM" id="SignalP"/>
    </source>
</evidence>
<dbReference type="Proteomes" id="UP001172083">
    <property type="component" value="Unassembled WGS sequence"/>
</dbReference>
<keyword evidence="1" id="KW-0732">Signal</keyword>
<dbReference type="RefSeq" id="WP_346758599.1">
    <property type="nucleotide sequence ID" value="NZ_JAUJEB010000002.1"/>
</dbReference>
<comment type="caution">
    <text evidence="2">The sequence shown here is derived from an EMBL/GenBank/DDBJ whole genome shotgun (WGS) entry which is preliminary data.</text>
</comment>
<feature type="signal peptide" evidence="1">
    <location>
        <begin position="1"/>
        <end position="18"/>
    </location>
</feature>
<accession>A0ABT8L907</accession>
<name>A0ABT8L907_9BACT</name>
<dbReference type="EMBL" id="JAUJEB010000002">
    <property type="protein sequence ID" value="MDN5213260.1"/>
    <property type="molecule type" value="Genomic_DNA"/>
</dbReference>
<evidence type="ECO:0008006" key="4">
    <source>
        <dbReference type="Google" id="ProtNLM"/>
    </source>
</evidence>
<feature type="chain" id="PRO_5046981616" description="DUF3078 domain-containing protein" evidence="1">
    <location>
        <begin position="19"/>
        <end position="322"/>
    </location>
</feature>
<evidence type="ECO:0000313" key="2">
    <source>
        <dbReference type="EMBL" id="MDN5213260.1"/>
    </source>
</evidence>
<gene>
    <name evidence="2" type="ORF">QQ020_14420</name>
</gene>